<evidence type="ECO:0000256" key="3">
    <source>
        <dbReference type="ARBA" id="ARBA00022801"/>
    </source>
</evidence>
<keyword evidence="5" id="KW-0732">Signal</keyword>
<keyword evidence="3" id="KW-0378">Hydrolase</keyword>
<evidence type="ECO:0000313" key="7">
    <source>
        <dbReference type="EMBL" id="PYI55883.1"/>
    </source>
</evidence>
<dbReference type="InterPro" id="IPR057812">
    <property type="entry name" value="SH3_YKFC_2nd"/>
</dbReference>
<protein>
    <submittedName>
        <fullName evidence="7">Peptidase P60</fullName>
    </submittedName>
</protein>
<evidence type="ECO:0000313" key="8">
    <source>
        <dbReference type="Proteomes" id="UP000247476"/>
    </source>
</evidence>
<evidence type="ECO:0000256" key="4">
    <source>
        <dbReference type="ARBA" id="ARBA00022807"/>
    </source>
</evidence>
<dbReference type="InterPro" id="IPR000064">
    <property type="entry name" value="NLP_P60_dom"/>
</dbReference>
<proteinExistence type="inferred from homology"/>
<dbReference type="PROSITE" id="PS51935">
    <property type="entry name" value="NLPC_P60"/>
    <property type="match status" value="1"/>
</dbReference>
<name>A0A2V5KD18_9BACL</name>
<evidence type="ECO:0000256" key="2">
    <source>
        <dbReference type="ARBA" id="ARBA00022670"/>
    </source>
</evidence>
<dbReference type="Pfam" id="PF00877">
    <property type="entry name" value="NLPC_P60"/>
    <property type="match status" value="1"/>
</dbReference>
<dbReference type="PANTHER" id="PTHR47053">
    <property type="entry name" value="MUREIN DD-ENDOPEPTIDASE MEPH-RELATED"/>
    <property type="match status" value="1"/>
</dbReference>
<keyword evidence="4" id="KW-0788">Thiol protease</keyword>
<evidence type="ECO:0000256" key="5">
    <source>
        <dbReference type="SAM" id="SignalP"/>
    </source>
</evidence>
<dbReference type="Proteomes" id="UP000247476">
    <property type="component" value="Unassembled WGS sequence"/>
</dbReference>
<dbReference type="InterPro" id="IPR038765">
    <property type="entry name" value="Papain-like_cys_pep_sf"/>
</dbReference>
<feature type="chain" id="PRO_5039399181" evidence="5">
    <location>
        <begin position="22"/>
        <end position="406"/>
    </location>
</feature>
<dbReference type="Pfam" id="PF23795">
    <property type="entry name" value="SH3_YKFC_2nd"/>
    <property type="match status" value="1"/>
</dbReference>
<dbReference type="RefSeq" id="WP_110839683.1">
    <property type="nucleotide sequence ID" value="NZ_QJVJ01000003.1"/>
</dbReference>
<keyword evidence="2" id="KW-0645">Protease</keyword>
<dbReference type="PROSITE" id="PS51257">
    <property type="entry name" value="PROKAR_LIPOPROTEIN"/>
    <property type="match status" value="1"/>
</dbReference>
<dbReference type="AlphaFoldDB" id="A0A2V5KD18"/>
<dbReference type="Gene3D" id="3.90.1720.10">
    <property type="entry name" value="endopeptidase domain like (from Nostoc punctiforme)"/>
    <property type="match status" value="1"/>
</dbReference>
<comment type="caution">
    <text evidence="7">The sequence shown here is derived from an EMBL/GenBank/DDBJ whole genome shotgun (WGS) entry which is preliminary data.</text>
</comment>
<feature type="domain" description="NlpC/P60" evidence="6">
    <location>
        <begin position="273"/>
        <end position="397"/>
    </location>
</feature>
<sequence length="406" mass="43932">MRMRNAATGLLFMLAAAGLFGCGGAWEQVRDGADEAVAVEDVAGPDLTASPEKPEPAQPLSEWGALTMTDRESPSGYDGCVRTEAAVEDGDLEREYVVQAAVATLWSEPGRNRLKDEPALAAAVDMKRWTASMTLQEKLWLVGKLETQALYGQRVKLLGTSGEWANVIVPGQSTSRHKEGYPGWMPMRQLAPRQDGCAIEASSRPVAVVKTKSAVLYDDPAGMAPFLEVSFNTRLPVRRESDGAYVVATPSGEEKYLLRSDATIVAPDRPLEPPTGERLVETAKQFLGLPYLWAGVSGFGFDCSGFTHSLYGFHGIDIPRDASDQANEGTAVERGSLQPGDLVFFARDNGKGKVHHVGMYAGGGRMIHSPKSERSIEFVSLDAPDYAKEYAGARRYLRPDATPSGY</sequence>
<dbReference type="OrthoDB" id="9813368at2"/>
<dbReference type="GO" id="GO:0006508">
    <property type="term" value="P:proteolysis"/>
    <property type="evidence" value="ECO:0007669"/>
    <property type="project" value="UniProtKB-KW"/>
</dbReference>
<accession>A0A2V5KD18</accession>
<dbReference type="Gene3D" id="2.30.30.40">
    <property type="entry name" value="SH3 Domains"/>
    <property type="match status" value="1"/>
</dbReference>
<gene>
    <name evidence="7" type="ORF">DLM86_09225</name>
</gene>
<dbReference type="EMBL" id="QJVJ01000003">
    <property type="protein sequence ID" value="PYI55883.1"/>
    <property type="molecule type" value="Genomic_DNA"/>
</dbReference>
<keyword evidence="8" id="KW-1185">Reference proteome</keyword>
<reference evidence="7 8" key="1">
    <citation type="submission" date="2018-05" db="EMBL/GenBank/DDBJ databases">
        <title>Paenibacillus flagellatus sp. nov., isolated from selenium mineral soil.</title>
        <authorList>
            <person name="Dai X."/>
        </authorList>
    </citation>
    <scope>NUCLEOTIDE SEQUENCE [LARGE SCALE GENOMIC DNA]</scope>
    <source>
        <strain evidence="7 8">DXL2</strain>
    </source>
</reference>
<evidence type="ECO:0000259" key="6">
    <source>
        <dbReference type="PROSITE" id="PS51935"/>
    </source>
</evidence>
<dbReference type="SUPFAM" id="SSF54001">
    <property type="entry name" value="Cysteine proteinases"/>
    <property type="match status" value="1"/>
</dbReference>
<dbReference type="InterPro" id="IPR051202">
    <property type="entry name" value="Peptidase_C40"/>
</dbReference>
<organism evidence="7 8">
    <name type="scientific">Paenibacillus flagellatus</name>
    <dbReference type="NCBI Taxonomy" id="2211139"/>
    <lineage>
        <taxon>Bacteria</taxon>
        <taxon>Bacillati</taxon>
        <taxon>Bacillota</taxon>
        <taxon>Bacilli</taxon>
        <taxon>Bacillales</taxon>
        <taxon>Paenibacillaceae</taxon>
        <taxon>Paenibacillus</taxon>
    </lineage>
</organism>
<comment type="similarity">
    <text evidence="1">Belongs to the peptidase C40 family.</text>
</comment>
<dbReference type="PANTHER" id="PTHR47053:SF3">
    <property type="entry name" value="GAMMA-D-GLUTAMYL-L-LYSINE DIPEPTIDYL-PEPTIDASE"/>
    <property type="match status" value="1"/>
</dbReference>
<evidence type="ECO:0000256" key="1">
    <source>
        <dbReference type="ARBA" id="ARBA00007074"/>
    </source>
</evidence>
<dbReference type="GO" id="GO:0008234">
    <property type="term" value="F:cysteine-type peptidase activity"/>
    <property type="evidence" value="ECO:0007669"/>
    <property type="project" value="UniProtKB-KW"/>
</dbReference>
<feature type="signal peptide" evidence="5">
    <location>
        <begin position="1"/>
        <end position="21"/>
    </location>
</feature>